<proteinExistence type="predicted"/>
<dbReference type="OMA" id="HLANDPW"/>
<evidence type="ECO:0000313" key="3">
    <source>
        <dbReference type="Proteomes" id="UP000596661"/>
    </source>
</evidence>
<dbReference type="EnsemblPlants" id="evm.model.08.1789">
    <property type="protein sequence ID" value="cds.evm.model.08.1789"/>
    <property type="gene ID" value="evm.TU.08.1789"/>
</dbReference>
<evidence type="ECO:0000313" key="2">
    <source>
        <dbReference type="EnsemblPlants" id="cds.evm.model.08.1789"/>
    </source>
</evidence>
<dbReference type="Gramene" id="evm.model.08.1789">
    <property type="protein sequence ID" value="cds.evm.model.08.1789"/>
    <property type="gene ID" value="evm.TU.08.1789"/>
</dbReference>
<dbReference type="Proteomes" id="UP000596661">
    <property type="component" value="Chromosome 8"/>
</dbReference>
<dbReference type="EMBL" id="UZAU01000716">
    <property type="status" value="NOT_ANNOTATED_CDS"/>
    <property type="molecule type" value="Genomic_DNA"/>
</dbReference>
<keyword evidence="3" id="KW-1185">Reference proteome</keyword>
<reference evidence="2" key="2">
    <citation type="submission" date="2021-03" db="UniProtKB">
        <authorList>
            <consortium name="EnsemblPlants"/>
        </authorList>
    </citation>
    <scope>IDENTIFICATION</scope>
</reference>
<feature type="compositionally biased region" description="Basic residues" evidence="1">
    <location>
        <begin position="273"/>
        <end position="283"/>
    </location>
</feature>
<evidence type="ECO:0000256" key="1">
    <source>
        <dbReference type="SAM" id="MobiDB-lite"/>
    </source>
</evidence>
<protein>
    <submittedName>
        <fullName evidence="2">Uncharacterized protein</fullName>
    </submittedName>
</protein>
<organism evidence="2 3">
    <name type="scientific">Cannabis sativa</name>
    <name type="common">Hemp</name>
    <name type="synonym">Marijuana</name>
    <dbReference type="NCBI Taxonomy" id="3483"/>
    <lineage>
        <taxon>Eukaryota</taxon>
        <taxon>Viridiplantae</taxon>
        <taxon>Streptophyta</taxon>
        <taxon>Embryophyta</taxon>
        <taxon>Tracheophyta</taxon>
        <taxon>Spermatophyta</taxon>
        <taxon>Magnoliopsida</taxon>
        <taxon>eudicotyledons</taxon>
        <taxon>Gunneridae</taxon>
        <taxon>Pentapetalae</taxon>
        <taxon>rosids</taxon>
        <taxon>fabids</taxon>
        <taxon>Rosales</taxon>
        <taxon>Cannabaceae</taxon>
        <taxon>Cannabis</taxon>
    </lineage>
</organism>
<feature type="region of interest" description="Disordered" evidence="1">
    <location>
        <begin position="77"/>
        <end position="115"/>
    </location>
</feature>
<sequence>MADLLDEHGNPILLTDEQGNPVRLTDEHGNPVHLTGVATSRAAATEVGTGKGTHSTGPWNPRATTGYQATKTDTSWPHATAGTEHLANDPWSGTGGTGTGTTGTTTTTGHLGTEPWPHTATGGTGHHMEHHKGGMGLHDGGTGMEQHAPLGRVGMQCSEHHAPFKSSDAWVHGANPAGATDTRGAGFQPSKVDSERPKGESTTGLRRSGSSSSSSVDDSDDQELDRIAASNLRRAYWKNSEDIISDDHELESIVVHLMEKKVTVTRKSSSSGLKRKGSSRLRRSSSAVPALCRKLSHRASRVSWLSSLTCMGIYKGPILSQAKYAY</sequence>
<feature type="region of interest" description="Disordered" evidence="1">
    <location>
        <begin position="265"/>
        <end position="285"/>
    </location>
</feature>
<name>A0A803Q9T2_CANSA</name>
<feature type="region of interest" description="Disordered" evidence="1">
    <location>
        <begin position="167"/>
        <end position="223"/>
    </location>
</feature>
<dbReference type="AlphaFoldDB" id="A0A803Q9T2"/>
<accession>A0A803Q9T2</accession>
<reference evidence="2" key="1">
    <citation type="submission" date="2018-11" db="EMBL/GenBank/DDBJ databases">
        <authorList>
            <person name="Grassa J C."/>
        </authorList>
    </citation>
    <scope>NUCLEOTIDE SEQUENCE [LARGE SCALE GENOMIC DNA]</scope>
</reference>